<keyword evidence="4 6" id="KW-0648">Protein biosynthesis</keyword>
<dbReference type="InterPro" id="IPR023584">
    <property type="entry name" value="Ribosome_recyc_fac_dom"/>
</dbReference>
<evidence type="ECO:0000256" key="4">
    <source>
        <dbReference type="ARBA" id="ARBA00022917"/>
    </source>
</evidence>
<dbReference type="SUPFAM" id="SSF55194">
    <property type="entry name" value="Ribosome recycling factor, RRF"/>
    <property type="match status" value="1"/>
</dbReference>
<dbReference type="HAMAP" id="MF_00040">
    <property type="entry name" value="RRF"/>
    <property type="match status" value="1"/>
</dbReference>
<comment type="function">
    <text evidence="5 6">Responsible for the release of ribosomes from messenger RNA at the termination of protein biosynthesis. May increase the efficiency of translation by recycling ribosomes from one round of translation to another.</text>
</comment>
<dbReference type="CDD" id="cd00520">
    <property type="entry name" value="RRF"/>
    <property type="match status" value="1"/>
</dbReference>
<evidence type="ECO:0000313" key="9">
    <source>
        <dbReference type="Proteomes" id="UP000215002"/>
    </source>
</evidence>
<dbReference type="Pfam" id="PF01765">
    <property type="entry name" value="RRF"/>
    <property type="match status" value="1"/>
</dbReference>
<dbReference type="PANTHER" id="PTHR20982">
    <property type="entry name" value="RIBOSOME RECYCLING FACTOR"/>
    <property type="match status" value="1"/>
</dbReference>
<dbReference type="Proteomes" id="UP000215002">
    <property type="component" value="Chromosome"/>
</dbReference>
<evidence type="ECO:0000256" key="3">
    <source>
        <dbReference type="ARBA" id="ARBA00022490"/>
    </source>
</evidence>
<dbReference type="GO" id="GO:0005737">
    <property type="term" value="C:cytoplasm"/>
    <property type="evidence" value="ECO:0007669"/>
    <property type="project" value="UniProtKB-SubCell"/>
</dbReference>
<dbReference type="AlphaFoldDB" id="A0A223P312"/>
<dbReference type="KEGG" id="muc:MuYL_4646"/>
<evidence type="ECO:0000256" key="5">
    <source>
        <dbReference type="ARBA" id="ARBA00025050"/>
    </source>
</evidence>
<dbReference type="GO" id="GO:0043023">
    <property type="term" value="F:ribosomal large subunit binding"/>
    <property type="evidence" value="ECO:0007669"/>
    <property type="project" value="TreeGrafter"/>
</dbReference>
<dbReference type="Gene3D" id="3.30.1360.40">
    <property type="match status" value="1"/>
</dbReference>
<dbReference type="EMBL" id="CP022743">
    <property type="protein sequence ID" value="ASU36529.1"/>
    <property type="molecule type" value="Genomic_DNA"/>
</dbReference>
<comment type="similarity">
    <text evidence="2 6">Belongs to the RRF family.</text>
</comment>
<reference evidence="8 9" key="1">
    <citation type="submission" date="2017-08" db="EMBL/GenBank/DDBJ databases">
        <title>Complete genome sequence of Mucilaginibacter sp. strain BJC16-A31.</title>
        <authorList>
            <consortium name="Henan University of Science and Technology"/>
            <person name="You X."/>
        </authorList>
    </citation>
    <scope>NUCLEOTIDE SEQUENCE [LARGE SCALE GENOMIC DNA]</scope>
    <source>
        <strain evidence="8 9">BJC16-A31</strain>
    </source>
</reference>
<dbReference type="PANTHER" id="PTHR20982:SF3">
    <property type="entry name" value="MITOCHONDRIAL RIBOSOME RECYCLING FACTOR PSEUDO 1"/>
    <property type="match status" value="1"/>
</dbReference>
<keyword evidence="9" id="KW-1185">Reference proteome</keyword>
<evidence type="ECO:0000256" key="1">
    <source>
        <dbReference type="ARBA" id="ARBA00004496"/>
    </source>
</evidence>
<feature type="domain" description="Ribosome recycling factor" evidence="7">
    <location>
        <begin position="98"/>
        <end position="257"/>
    </location>
</feature>
<accession>A0A223P312</accession>
<dbReference type="GO" id="GO:0006415">
    <property type="term" value="P:translational termination"/>
    <property type="evidence" value="ECO:0007669"/>
    <property type="project" value="UniProtKB-UniRule"/>
</dbReference>
<dbReference type="NCBIfam" id="TIGR00496">
    <property type="entry name" value="frr"/>
    <property type="match status" value="1"/>
</dbReference>
<organism evidence="8 9">
    <name type="scientific">Mucilaginibacter xinganensis</name>
    <dbReference type="NCBI Taxonomy" id="1234841"/>
    <lineage>
        <taxon>Bacteria</taxon>
        <taxon>Pseudomonadati</taxon>
        <taxon>Bacteroidota</taxon>
        <taxon>Sphingobacteriia</taxon>
        <taxon>Sphingobacteriales</taxon>
        <taxon>Sphingobacteriaceae</taxon>
        <taxon>Mucilaginibacter</taxon>
    </lineage>
</organism>
<dbReference type="InterPro" id="IPR036191">
    <property type="entry name" value="RRF_sf"/>
</dbReference>
<dbReference type="Gene3D" id="1.10.132.20">
    <property type="entry name" value="Ribosome-recycling factor"/>
    <property type="match status" value="1"/>
</dbReference>
<name>A0A223P312_9SPHI</name>
<dbReference type="InterPro" id="IPR002661">
    <property type="entry name" value="Ribosome_recyc_fac"/>
</dbReference>
<dbReference type="FunFam" id="1.10.132.20:FF:000001">
    <property type="entry name" value="Ribosome-recycling factor"/>
    <property type="match status" value="1"/>
</dbReference>
<evidence type="ECO:0000256" key="6">
    <source>
        <dbReference type="HAMAP-Rule" id="MF_00040"/>
    </source>
</evidence>
<evidence type="ECO:0000313" key="8">
    <source>
        <dbReference type="EMBL" id="ASU36529.1"/>
    </source>
</evidence>
<evidence type="ECO:0000259" key="7">
    <source>
        <dbReference type="Pfam" id="PF01765"/>
    </source>
</evidence>
<dbReference type="FunFam" id="3.30.1360.40:FF:000001">
    <property type="entry name" value="Ribosome-recycling factor"/>
    <property type="match status" value="1"/>
</dbReference>
<evidence type="ECO:0000256" key="2">
    <source>
        <dbReference type="ARBA" id="ARBA00005912"/>
    </source>
</evidence>
<gene>
    <name evidence="6" type="primary">frr</name>
    <name evidence="8" type="ORF">MuYL_4646</name>
</gene>
<comment type="subcellular location">
    <subcellularLocation>
        <location evidence="1 6">Cytoplasm</location>
    </subcellularLocation>
</comment>
<protein>
    <recommendedName>
        <fullName evidence="6">Ribosome-recycling factor</fullName>
        <shortName evidence="6">RRF</shortName>
    </recommendedName>
    <alternativeName>
        <fullName evidence="6">Ribosome-releasing factor</fullName>
    </alternativeName>
</protein>
<keyword evidence="3 6" id="KW-0963">Cytoplasm</keyword>
<proteinExistence type="inferred from homology"/>
<sequence>MFHLFRLFRLCTLVPRNRNRDAAAWYGKGFAPLTNSAATGLAPANGRLGYYCISGLSDSLIFIIFGSKTHKPMSELIKKQVTDAKAHMDKAIDHCDGELQKIRAGKASPSMLDDIMVDYYGSPTPLSQVGSVNTPDARTIVVQPWEKSMLSAIEKAIMEANLGVNPQNDGVIIRINVPPLTEERRRDLAKKAKAEAESGKIAIRNIRKDANEKIRKLKTEGVSEDEMKAGEAEIQKLTDAYIIKVDVLSDAKEKDIMTV</sequence>